<dbReference type="AlphaFoldDB" id="A0A395P011"/>
<reference evidence="8 9" key="1">
    <citation type="journal article" date="2018" name="PLoS Pathog.">
        <title>Evolution of structural diversity of trichothecenes, a family of toxins produced by plant pathogenic and entomopathogenic fungi.</title>
        <authorList>
            <person name="Proctor R.H."/>
            <person name="McCormick S.P."/>
            <person name="Kim H.S."/>
            <person name="Cardoza R.E."/>
            <person name="Stanley A.M."/>
            <person name="Lindo L."/>
            <person name="Kelly A."/>
            <person name="Brown D.W."/>
            <person name="Lee T."/>
            <person name="Vaughan M.M."/>
            <person name="Alexander N.J."/>
            <person name="Busman M."/>
            <person name="Gutierrez S."/>
        </authorList>
    </citation>
    <scope>NUCLEOTIDE SEQUENCE [LARGE SCALE GENOMIC DNA]</scope>
    <source>
        <strain evidence="8 9">IBT 40837</strain>
    </source>
</reference>
<accession>A0A395P011</accession>
<sequence length="530" mass="61183">MDSLFAYAKTPHLVLPRVQSLIHEAVDDWNTTTIIQLLSIVAGLLITHRITTVIHNIWFHPLSKFPGPTHMAAFYFPYLYRNMVSGQMHKTIEKLHRKYGPIVRVGPDHLAVDGSIGWPQVFERKTNKAEYEKVPGFYFEGDTIGLLSAPKDVHRRQRRQLNHAFSDAALRDQEVIINKYLDLLMQRLTERSNTGESLNIVDWMNFITFDIIGHLTYSESFHCLENNGYHPWVLQLFAGVRGQSYRRFLSSYPLLFEIVKAFNLNSSVKAGDDQKYYLAERATERKKLGGYAIEGYRDFMSYMLKQNQDGYFGFNWKETLAVIPAIITAGSETTASTMSALMFLLGTCPKVYEKLVEEIRSSFALEHEITLTSTRQLEYLHACLEETLRFYPPASETPPRTCPGDTIAGRYVPAGTKISLYQRATYNSPEHFAEPDSYIPERWLPESHPLYNPKFKDDNHAVFKPFSFGSRDCIGKNLAYSELRMITSRLLHRFDFELLPGQEDWQRSQRTFLVWEKGPLNIKLKCRDLS</sequence>
<dbReference type="OrthoDB" id="1470350at2759"/>
<dbReference type="CDD" id="cd11058">
    <property type="entry name" value="CYP60B-like"/>
    <property type="match status" value="1"/>
</dbReference>
<dbReference type="PANTHER" id="PTHR24305">
    <property type="entry name" value="CYTOCHROME P450"/>
    <property type="match status" value="1"/>
</dbReference>
<evidence type="ECO:0000313" key="9">
    <source>
        <dbReference type="Proteomes" id="UP000266272"/>
    </source>
</evidence>
<evidence type="ECO:0000256" key="6">
    <source>
        <dbReference type="PIRSR" id="PIRSR602401-1"/>
    </source>
</evidence>
<dbReference type="InterPro" id="IPR017972">
    <property type="entry name" value="Cyt_P450_CS"/>
</dbReference>
<evidence type="ECO:0000256" key="7">
    <source>
        <dbReference type="RuleBase" id="RU000461"/>
    </source>
</evidence>
<keyword evidence="7" id="KW-0560">Oxidoreductase</keyword>
<comment type="caution">
    <text evidence="8">The sequence shown here is derived from an EMBL/GenBank/DDBJ whole genome shotgun (WGS) entry which is preliminary data.</text>
</comment>
<proteinExistence type="inferred from homology"/>
<dbReference type="Gene3D" id="1.10.630.10">
    <property type="entry name" value="Cytochrome P450"/>
    <property type="match status" value="1"/>
</dbReference>
<dbReference type="InterPro" id="IPR050121">
    <property type="entry name" value="Cytochrome_P450_monoxygenase"/>
</dbReference>
<dbReference type="Proteomes" id="UP000266272">
    <property type="component" value="Unassembled WGS sequence"/>
</dbReference>
<protein>
    <submittedName>
        <fullName evidence="8">Cytochrome p450 3a17</fullName>
    </submittedName>
</protein>
<keyword evidence="3 6" id="KW-0349">Heme</keyword>
<dbReference type="EMBL" id="PXOA01000030">
    <property type="protein sequence ID" value="RFU81695.1"/>
    <property type="molecule type" value="Genomic_DNA"/>
</dbReference>
<keyword evidence="7" id="KW-0503">Monooxygenase</keyword>
<dbReference type="GO" id="GO:0005506">
    <property type="term" value="F:iron ion binding"/>
    <property type="evidence" value="ECO:0007669"/>
    <property type="project" value="InterPro"/>
</dbReference>
<comment type="similarity">
    <text evidence="2 7">Belongs to the cytochrome P450 family.</text>
</comment>
<dbReference type="PROSITE" id="PS00086">
    <property type="entry name" value="CYTOCHROME_P450"/>
    <property type="match status" value="1"/>
</dbReference>
<comment type="cofactor">
    <cofactor evidence="1 6">
        <name>heme</name>
        <dbReference type="ChEBI" id="CHEBI:30413"/>
    </cofactor>
</comment>
<dbReference type="GO" id="GO:0020037">
    <property type="term" value="F:heme binding"/>
    <property type="evidence" value="ECO:0007669"/>
    <property type="project" value="InterPro"/>
</dbReference>
<dbReference type="PANTHER" id="PTHR24305:SF210">
    <property type="entry name" value="CYTOCHROME P450 MONOOXYGENASE ASQL-RELATED"/>
    <property type="match status" value="1"/>
</dbReference>
<dbReference type="PRINTS" id="PR00463">
    <property type="entry name" value="EP450I"/>
</dbReference>
<evidence type="ECO:0000256" key="2">
    <source>
        <dbReference type="ARBA" id="ARBA00010617"/>
    </source>
</evidence>
<keyword evidence="9" id="KW-1185">Reference proteome</keyword>
<dbReference type="GO" id="GO:0004497">
    <property type="term" value="F:monooxygenase activity"/>
    <property type="evidence" value="ECO:0007669"/>
    <property type="project" value="UniProtKB-KW"/>
</dbReference>
<name>A0A395P011_TRIAR</name>
<evidence type="ECO:0000256" key="3">
    <source>
        <dbReference type="ARBA" id="ARBA00022617"/>
    </source>
</evidence>
<evidence type="ECO:0000313" key="8">
    <source>
        <dbReference type="EMBL" id="RFU81695.1"/>
    </source>
</evidence>
<dbReference type="InterPro" id="IPR036396">
    <property type="entry name" value="Cyt_P450_sf"/>
</dbReference>
<dbReference type="Pfam" id="PF00067">
    <property type="entry name" value="p450"/>
    <property type="match status" value="1"/>
</dbReference>
<organism evidence="8 9">
    <name type="scientific">Trichoderma arundinaceum</name>
    <dbReference type="NCBI Taxonomy" id="490622"/>
    <lineage>
        <taxon>Eukaryota</taxon>
        <taxon>Fungi</taxon>
        <taxon>Dikarya</taxon>
        <taxon>Ascomycota</taxon>
        <taxon>Pezizomycotina</taxon>
        <taxon>Sordariomycetes</taxon>
        <taxon>Hypocreomycetidae</taxon>
        <taxon>Hypocreales</taxon>
        <taxon>Hypocreaceae</taxon>
        <taxon>Trichoderma</taxon>
    </lineage>
</organism>
<dbReference type="STRING" id="490622.A0A395P011"/>
<dbReference type="InterPro" id="IPR001128">
    <property type="entry name" value="Cyt_P450"/>
</dbReference>
<evidence type="ECO:0000256" key="1">
    <source>
        <dbReference type="ARBA" id="ARBA00001971"/>
    </source>
</evidence>
<dbReference type="SUPFAM" id="SSF48264">
    <property type="entry name" value="Cytochrome P450"/>
    <property type="match status" value="1"/>
</dbReference>
<dbReference type="InterPro" id="IPR002401">
    <property type="entry name" value="Cyt_P450_E_grp-I"/>
</dbReference>
<dbReference type="GO" id="GO:0016705">
    <property type="term" value="F:oxidoreductase activity, acting on paired donors, with incorporation or reduction of molecular oxygen"/>
    <property type="evidence" value="ECO:0007669"/>
    <property type="project" value="InterPro"/>
</dbReference>
<keyword evidence="4 6" id="KW-0479">Metal-binding</keyword>
<evidence type="ECO:0000256" key="5">
    <source>
        <dbReference type="ARBA" id="ARBA00023004"/>
    </source>
</evidence>
<feature type="binding site" description="axial binding residue" evidence="6">
    <location>
        <position position="473"/>
    </location>
    <ligand>
        <name>heme</name>
        <dbReference type="ChEBI" id="CHEBI:30413"/>
    </ligand>
    <ligandPart>
        <name>Fe</name>
        <dbReference type="ChEBI" id="CHEBI:18248"/>
    </ligandPart>
</feature>
<evidence type="ECO:0000256" key="4">
    <source>
        <dbReference type="ARBA" id="ARBA00022723"/>
    </source>
</evidence>
<gene>
    <name evidence="8" type="ORF">TARUN_480</name>
</gene>
<keyword evidence="5 6" id="KW-0408">Iron</keyword>
<dbReference type="PRINTS" id="PR00385">
    <property type="entry name" value="P450"/>
</dbReference>